<dbReference type="Proteomes" id="UP001229409">
    <property type="component" value="Unassembled WGS sequence"/>
</dbReference>
<feature type="region of interest" description="Disordered" evidence="1">
    <location>
        <begin position="1"/>
        <end position="22"/>
    </location>
</feature>
<dbReference type="RefSeq" id="WP_256026502.1">
    <property type="nucleotide sequence ID" value="NZ_CP017968.3"/>
</dbReference>
<evidence type="ECO:0000313" key="3">
    <source>
        <dbReference type="Proteomes" id="UP001229409"/>
    </source>
</evidence>
<comment type="caution">
    <text evidence="2">The sequence shown here is derived from an EMBL/GenBank/DDBJ whole genome shotgun (WGS) entry which is preliminary data.</text>
</comment>
<sequence length="44" mass="4952">MGSHFGDEEMPAEQVKNRLPRNWGNVLKLLDEVNGHVPPKGKPE</sequence>
<accession>A0AAP4A4Z3</accession>
<evidence type="ECO:0000313" key="2">
    <source>
        <dbReference type="EMBL" id="MDH2333075.1"/>
    </source>
</evidence>
<dbReference type="AlphaFoldDB" id="A0AAP4A4Z3"/>
<protein>
    <submittedName>
        <fullName evidence="2">Uncharacterized protein</fullName>
    </submittedName>
</protein>
<proteinExistence type="predicted"/>
<name>A0AAP4A4Z3_PAEPO</name>
<gene>
    <name evidence="2" type="ORF">QDS18_19660</name>
</gene>
<evidence type="ECO:0000256" key="1">
    <source>
        <dbReference type="SAM" id="MobiDB-lite"/>
    </source>
</evidence>
<dbReference type="EMBL" id="JARVWT010000009">
    <property type="protein sequence ID" value="MDH2333075.1"/>
    <property type="molecule type" value="Genomic_DNA"/>
</dbReference>
<organism evidence="2 3">
    <name type="scientific">Paenibacillus polymyxa</name>
    <name type="common">Bacillus polymyxa</name>
    <dbReference type="NCBI Taxonomy" id="1406"/>
    <lineage>
        <taxon>Bacteria</taxon>
        <taxon>Bacillati</taxon>
        <taxon>Bacillota</taxon>
        <taxon>Bacilli</taxon>
        <taxon>Bacillales</taxon>
        <taxon>Paenibacillaceae</taxon>
        <taxon>Paenibacillus</taxon>
    </lineage>
</organism>
<reference evidence="2" key="1">
    <citation type="submission" date="2023-04" db="EMBL/GenBank/DDBJ databases">
        <title>Uncovering the Secrets of Slow-Growing Bacteria in Tropical Savanna Soil through Cultivation and Genomic Analysis.</title>
        <authorList>
            <person name="Goncalves O.S."/>
            <person name="Santana M.F."/>
        </authorList>
    </citation>
    <scope>NUCLEOTIDE SEQUENCE</scope>
    <source>
        <strain evidence="2">ANTI</strain>
    </source>
</reference>